<feature type="compositionally biased region" description="Basic and acidic residues" evidence="1">
    <location>
        <begin position="86"/>
        <end position="97"/>
    </location>
</feature>
<dbReference type="RefSeq" id="WP_155588144.1">
    <property type="nucleotide sequence ID" value="NZ_WNLP01000001.1"/>
</dbReference>
<reference evidence="2 3" key="1">
    <citation type="submission" date="2019-09" db="EMBL/GenBank/DDBJ databases">
        <title>Bifidobacterium canis sp. nov., isolated from the digestive tract of German Shepherd dog puppy.</title>
        <authorList>
            <person name="Bunesova V."/>
        </authorList>
    </citation>
    <scope>NUCLEOTIDE SEQUENCE [LARGE SCALE GENOMIC DNA]</scope>
    <source>
        <strain evidence="2 3">GSD1FS</strain>
    </source>
</reference>
<protein>
    <recommendedName>
        <fullName evidence="4">RelB antitoxin</fullName>
    </recommendedName>
</protein>
<evidence type="ECO:0000313" key="2">
    <source>
        <dbReference type="EMBL" id="MUH59135.1"/>
    </source>
</evidence>
<dbReference type="Proteomes" id="UP000487882">
    <property type="component" value="Unassembled WGS sequence"/>
</dbReference>
<gene>
    <name evidence="2" type="ORF">GSD1FS_0449</name>
</gene>
<dbReference type="AlphaFoldDB" id="A0A7K1J3T7"/>
<evidence type="ECO:0000313" key="3">
    <source>
        <dbReference type="Proteomes" id="UP000487882"/>
    </source>
</evidence>
<feature type="region of interest" description="Disordered" evidence="1">
    <location>
        <begin position="73"/>
        <end position="97"/>
    </location>
</feature>
<keyword evidence="3" id="KW-1185">Reference proteome</keyword>
<dbReference type="Gene3D" id="1.10.1220.10">
    <property type="entry name" value="Met repressor-like"/>
    <property type="match status" value="1"/>
</dbReference>
<evidence type="ECO:0008006" key="4">
    <source>
        <dbReference type="Google" id="ProtNLM"/>
    </source>
</evidence>
<dbReference type="InterPro" id="IPR013321">
    <property type="entry name" value="Arc_rbn_hlx_hlx"/>
</dbReference>
<dbReference type="GO" id="GO:0006355">
    <property type="term" value="P:regulation of DNA-templated transcription"/>
    <property type="evidence" value="ECO:0007669"/>
    <property type="project" value="InterPro"/>
</dbReference>
<dbReference type="EMBL" id="WNLP01000001">
    <property type="protein sequence ID" value="MUH59135.1"/>
    <property type="molecule type" value="Genomic_DNA"/>
</dbReference>
<proteinExistence type="predicted"/>
<name>A0A7K1J3T7_9BIFI</name>
<sequence>MSTSTISASVNTTTKTIANARIREAGQTPNGLIKSMWEYIASTGEVPDFDKDTEAPDSKRQRAIQHMHQLMDEMPKNTPLSSMTADDVKKELADRDL</sequence>
<comment type="caution">
    <text evidence="2">The sequence shown here is derived from an EMBL/GenBank/DDBJ whole genome shotgun (WGS) entry which is preliminary data.</text>
</comment>
<organism evidence="2 3">
    <name type="scientific">Bifidobacterium canis</name>
    <dbReference type="NCBI Taxonomy" id="2610880"/>
    <lineage>
        <taxon>Bacteria</taxon>
        <taxon>Bacillati</taxon>
        <taxon>Actinomycetota</taxon>
        <taxon>Actinomycetes</taxon>
        <taxon>Bifidobacteriales</taxon>
        <taxon>Bifidobacteriaceae</taxon>
        <taxon>Bifidobacterium</taxon>
    </lineage>
</organism>
<accession>A0A7K1J3T7</accession>
<evidence type="ECO:0000256" key="1">
    <source>
        <dbReference type="SAM" id="MobiDB-lite"/>
    </source>
</evidence>